<dbReference type="SMART" id="SM00506">
    <property type="entry name" value="A1pp"/>
    <property type="match status" value="1"/>
</dbReference>
<evidence type="ECO:0000256" key="7">
    <source>
        <dbReference type="ARBA" id="ARBA00023242"/>
    </source>
</evidence>
<dbReference type="Gene3D" id="3.40.220.10">
    <property type="entry name" value="Leucine Aminopeptidase, subunit E, domain 1"/>
    <property type="match status" value="1"/>
</dbReference>
<dbReference type="SUPFAM" id="SSF52949">
    <property type="entry name" value="Macro domain-like"/>
    <property type="match status" value="1"/>
</dbReference>
<dbReference type="GeneID" id="115481524"/>
<evidence type="ECO:0000256" key="1">
    <source>
        <dbReference type="ARBA" id="ARBA00004286"/>
    </source>
</evidence>
<dbReference type="CDD" id="cd02901">
    <property type="entry name" value="Macro_Poa1p-like"/>
    <property type="match status" value="1"/>
</dbReference>
<dbReference type="RefSeq" id="XP_030076587.1">
    <property type="nucleotide sequence ID" value="XM_030220727.1"/>
</dbReference>
<protein>
    <recommendedName>
        <fullName evidence="10">ADP-ribose glycohydrolase OARD1</fullName>
    </recommendedName>
    <alternativeName>
        <fullName evidence="12">O-acetyl-ADP-ribose deacetylase 1</fullName>
    </alternativeName>
    <alternativeName>
        <fullName evidence="11">Terminal ADP-ribose protein glycohydrolase 1</fullName>
    </alternativeName>
    <alternativeName>
        <fullName evidence="13">[Protein ADP-ribosylglutamate] hydrolase OARD1</fullName>
    </alternativeName>
</protein>
<evidence type="ECO:0000256" key="4">
    <source>
        <dbReference type="ARBA" id="ARBA00022454"/>
    </source>
</evidence>
<keyword evidence="7" id="KW-0539">Nucleus</keyword>
<dbReference type="InterPro" id="IPR050892">
    <property type="entry name" value="ADP-ribose_metab_enzymes"/>
</dbReference>
<organism evidence="15 16">
    <name type="scientific">Microcaecilia unicolor</name>
    <dbReference type="NCBI Taxonomy" id="1415580"/>
    <lineage>
        <taxon>Eukaryota</taxon>
        <taxon>Metazoa</taxon>
        <taxon>Chordata</taxon>
        <taxon>Craniata</taxon>
        <taxon>Vertebrata</taxon>
        <taxon>Euteleostomi</taxon>
        <taxon>Amphibia</taxon>
        <taxon>Gymnophiona</taxon>
        <taxon>Siphonopidae</taxon>
        <taxon>Microcaecilia</taxon>
    </lineage>
</organism>
<sequence length="168" mass="19316">MRNGQQCILEIIAEDNMASSPAEHPVACQIRYIKGDLFSCPETDSLAHCISEDCRMGAGIAVLFKKKFNRVQELREQQKKTGEVAILRTGERFVYYLITKRKVSDKPTYGNLRKCLEAMREHCIRNRVTDLSMPRIGCGLDHLQWEKVSVMLEDVFMNTQVRITVYSL</sequence>
<dbReference type="InterPro" id="IPR043472">
    <property type="entry name" value="Macro_dom-like"/>
</dbReference>
<gene>
    <name evidence="16" type="primary">OARD1</name>
</gene>
<dbReference type="GO" id="GO:0140291">
    <property type="term" value="P:peptidyl-glutamate ADP-deribosylation"/>
    <property type="evidence" value="ECO:0007669"/>
    <property type="project" value="TreeGrafter"/>
</dbReference>
<dbReference type="GO" id="GO:0005730">
    <property type="term" value="C:nucleolus"/>
    <property type="evidence" value="ECO:0007669"/>
    <property type="project" value="UniProtKB-SubCell"/>
</dbReference>
<keyword evidence="6" id="KW-0007">Acetylation</keyword>
<evidence type="ECO:0000256" key="9">
    <source>
        <dbReference type="ARBA" id="ARBA00058495"/>
    </source>
</evidence>
<dbReference type="PANTHER" id="PTHR12521:SF0">
    <property type="entry name" value="ADP-RIBOSE GLYCOHYDROLASE OARD1"/>
    <property type="match status" value="1"/>
</dbReference>
<evidence type="ECO:0000256" key="3">
    <source>
        <dbReference type="ARBA" id="ARBA00004642"/>
    </source>
</evidence>
<accession>A0A6P7ZB63</accession>
<keyword evidence="4" id="KW-0158">Chromosome</keyword>
<dbReference type="FunFam" id="3.40.220.10:FF:000007">
    <property type="entry name" value="O-acetyl-ADP-ribose deacetylase 1"/>
    <property type="match status" value="1"/>
</dbReference>
<evidence type="ECO:0000256" key="10">
    <source>
        <dbReference type="ARBA" id="ARBA00069725"/>
    </source>
</evidence>
<keyword evidence="15" id="KW-1185">Reference proteome</keyword>
<comment type="function">
    <text evidence="9">ADP-ribose glycohydrolase that hydrolyzes ADP-ribose and acts on different substrates, such as proteins ADP-ribosylated on glutamate and O-acetyl-ADP-D-ribose. Specifically acts as a glutamate mono-ADP-ribosylhydrolase by mediating the removal of mono-ADP-ribose attached to glutamate residues on proteins. Does not act on poly-ADP-ribosylated proteins: the poly-ADP-ribose chain of poly-ADP-ribosylated glutamate residues must by hydrolyzed into mono-ADP-ribosylated glutamate by PARG to become a substrate for OARD1. Deacetylates O-acetyl-ADP ribose, a signaling molecule generated by the deacetylation of acetylated lysine residues in histones and other proteins. Catalyzes the deacylation of O-acetyl-ADP-ribose, O-propionyl-ADP-ribose and O-butyryl-ADP-ribose, yielding ADP-ribose plus acetate, propionate and butyrate, respectively.</text>
</comment>
<evidence type="ECO:0000259" key="14">
    <source>
        <dbReference type="PROSITE" id="PS51154"/>
    </source>
</evidence>
<comment type="subcellular location">
    <subcellularLocation>
        <location evidence="1">Chromosome</location>
    </subcellularLocation>
    <subcellularLocation>
        <location evidence="2">Nucleus</location>
        <location evidence="2">Nucleolus</location>
    </subcellularLocation>
    <subcellularLocation>
        <location evidence="3">Nucleus</location>
        <location evidence="3">Nucleoplasm</location>
    </subcellularLocation>
</comment>
<evidence type="ECO:0000256" key="12">
    <source>
        <dbReference type="ARBA" id="ARBA00078888"/>
    </source>
</evidence>
<evidence type="ECO:0000256" key="11">
    <source>
        <dbReference type="ARBA" id="ARBA00075682"/>
    </source>
</evidence>
<feature type="domain" description="Macro" evidence="14">
    <location>
        <begin position="17"/>
        <end position="168"/>
    </location>
</feature>
<dbReference type="KEGG" id="muo:115481524"/>
<dbReference type="InterPro" id="IPR002589">
    <property type="entry name" value="Macro_dom"/>
</dbReference>
<evidence type="ECO:0000256" key="2">
    <source>
        <dbReference type="ARBA" id="ARBA00004604"/>
    </source>
</evidence>
<dbReference type="GO" id="GO:0005654">
    <property type="term" value="C:nucleoplasm"/>
    <property type="evidence" value="ECO:0007669"/>
    <property type="project" value="UniProtKB-SubCell"/>
</dbReference>
<evidence type="ECO:0000256" key="8">
    <source>
        <dbReference type="ARBA" id="ARBA00049015"/>
    </source>
</evidence>
<dbReference type="InParanoid" id="A0A6P7ZB63"/>
<evidence type="ECO:0000313" key="15">
    <source>
        <dbReference type="Proteomes" id="UP000515156"/>
    </source>
</evidence>
<dbReference type="Pfam" id="PF01661">
    <property type="entry name" value="Macro"/>
    <property type="match status" value="1"/>
</dbReference>
<name>A0A6P7ZB63_9AMPH</name>
<dbReference type="GO" id="GO:0005694">
    <property type="term" value="C:chromosome"/>
    <property type="evidence" value="ECO:0007669"/>
    <property type="project" value="UniProtKB-SubCell"/>
</dbReference>
<proteinExistence type="predicted"/>
<dbReference type="CTD" id="221443"/>
<evidence type="ECO:0000313" key="16">
    <source>
        <dbReference type="RefSeq" id="XP_030076587.1"/>
    </source>
</evidence>
<dbReference type="FunCoup" id="A0A6P7ZB63">
    <property type="interactions" value="1168"/>
</dbReference>
<evidence type="ECO:0000256" key="13">
    <source>
        <dbReference type="ARBA" id="ARBA00080860"/>
    </source>
</evidence>
<dbReference type="PROSITE" id="PS51154">
    <property type="entry name" value="MACRO"/>
    <property type="match status" value="1"/>
</dbReference>
<keyword evidence="5" id="KW-0378">Hydrolase</keyword>
<dbReference type="PANTHER" id="PTHR12521">
    <property type="entry name" value="PROTEIN C6ORF130"/>
    <property type="match status" value="1"/>
</dbReference>
<dbReference type="GO" id="GO:0016787">
    <property type="term" value="F:hydrolase activity"/>
    <property type="evidence" value="ECO:0007669"/>
    <property type="project" value="UniProtKB-KW"/>
</dbReference>
<comment type="catalytic activity">
    <reaction evidence="8">
        <text>alpha-NAD(+) + H2O = ADP-D-ribose + nicotinamide + H(+)</text>
        <dbReference type="Rhea" id="RHEA:68792"/>
        <dbReference type="ChEBI" id="CHEBI:15377"/>
        <dbReference type="ChEBI" id="CHEBI:15378"/>
        <dbReference type="ChEBI" id="CHEBI:17154"/>
        <dbReference type="ChEBI" id="CHEBI:57967"/>
        <dbReference type="ChEBI" id="CHEBI:77017"/>
    </reaction>
</comment>
<dbReference type="AlphaFoldDB" id="A0A6P7ZB63"/>
<evidence type="ECO:0000256" key="6">
    <source>
        <dbReference type="ARBA" id="ARBA00022990"/>
    </source>
</evidence>
<reference evidence="16" key="1">
    <citation type="submission" date="2025-08" db="UniProtKB">
        <authorList>
            <consortium name="RefSeq"/>
        </authorList>
    </citation>
    <scope>IDENTIFICATION</scope>
</reference>
<dbReference type="Proteomes" id="UP000515156">
    <property type="component" value="Chromosome 12"/>
</dbReference>
<evidence type="ECO:0000256" key="5">
    <source>
        <dbReference type="ARBA" id="ARBA00022801"/>
    </source>
</evidence>